<name>A0ABS2FHV0_9CLOT</name>
<dbReference type="SFLD" id="SFLDG01140">
    <property type="entry name" value="C2.B:_Phosphomannomutase_and_P"/>
    <property type="match status" value="1"/>
</dbReference>
<comment type="caution">
    <text evidence="1">The sequence shown here is derived from an EMBL/GenBank/DDBJ whole genome shotgun (WGS) entry which is preliminary data.</text>
</comment>
<dbReference type="InterPro" id="IPR006379">
    <property type="entry name" value="HAD-SF_hydro_IIB"/>
</dbReference>
<evidence type="ECO:0000313" key="2">
    <source>
        <dbReference type="Proteomes" id="UP000767334"/>
    </source>
</evidence>
<dbReference type="PANTHER" id="PTHR10000">
    <property type="entry name" value="PHOSPHOSERINE PHOSPHATASE"/>
    <property type="match status" value="1"/>
</dbReference>
<dbReference type="SFLD" id="SFLDS00003">
    <property type="entry name" value="Haloacid_Dehalogenase"/>
    <property type="match status" value="1"/>
</dbReference>
<gene>
    <name evidence="1" type="ORF">H6A19_09440</name>
</gene>
<dbReference type="InterPro" id="IPR036412">
    <property type="entry name" value="HAD-like_sf"/>
</dbReference>
<dbReference type="Gene3D" id="3.30.1240.10">
    <property type="match status" value="1"/>
</dbReference>
<dbReference type="NCBIfam" id="TIGR01484">
    <property type="entry name" value="HAD-SF-IIB"/>
    <property type="match status" value="1"/>
</dbReference>
<dbReference type="SUPFAM" id="SSF56784">
    <property type="entry name" value="HAD-like"/>
    <property type="match status" value="1"/>
</dbReference>
<dbReference type="Proteomes" id="UP000767334">
    <property type="component" value="Unassembled WGS sequence"/>
</dbReference>
<dbReference type="EMBL" id="JACJLL010000051">
    <property type="protein sequence ID" value="MBM6819551.1"/>
    <property type="molecule type" value="Genomic_DNA"/>
</dbReference>
<dbReference type="RefSeq" id="WP_148322280.1">
    <property type="nucleotide sequence ID" value="NZ_JACJLL010000051.1"/>
</dbReference>
<keyword evidence="1" id="KW-0378">Hydrolase</keyword>
<sequence>MKKTIFFDVDNTLVCREKNVICDYTIKGINMCKNNGIDVAIATGRSLAMVKQENFCDMFNTIVSANGSLITVNNKVIYKKFMNKNMVKNMVKYFEENNIPYCLHLLDKSVGKTESKWIKDFSGKYNMKIDKIEDKIVNNICEYEVFQLNANINKKHISELISKYDMFKFVKLIDINDGYDIFNGECSKGSAIRYIRSISKNENIKYFAFGDGFNDLEMFEEVDFGVAMGNACKELKEKASLVTDDINQRGVYNALKTLKII</sequence>
<keyword evidence="2" id="KW-1185">Reference proteome</keyword>
<organism evidence="1 2">
    <name type="scientific">Clostridium saudiense</name>
    <dbReference type="NCBI Taxonomy" id="1414720"/>
    <lineage>
        <taxon>Bacteria</taxon>
        <taxon>Bacillati</taxon>
        <taxon>Bacillota</taxon>
        <taxon>Clostridia</taxon>
        <taxon>Eubacteriales</taxon>
        <taxon>Clostridiaceae</taxon>
        <taxon>Clostridium</taxon>
    </lineage>
</organism>
<proteinExistence type="predicted"/>
<dbReference type="PROSITE" id="PS01229">
    <property type="entry name" value="COF_2"/>
    <property type="match status" value="1"/>
</dbReference>
<dbReference type="Pfam" id="PF08282">
    <property type="entry name" value="Hydrolase_3"/>
    <property type="match status" value="1"/>
</dbReference>
<protein>
    <submittedName>
        <fullName evidence="1">HAD-IIB family hydrolase</fullName>
    </submittedName>
</protein>
<evidence type="ECO:0000313" key="1">
    <source>
        <dbReference type="EMBL" id="MBM6819551.1"/>
    </source>
</evidence>
<dbReference type="InterPro" id="IPR023214">
    <property type="entry name" value="HAD_sf"/>
</dbReference>
<accession>A0ABS2FHV0</accession>
<dbReference type="PANTHER" id="PTHR10000:SF25">
    <property type="entry name" value="PHOSPHATASE YKRA-RELATED"/>
    <property type="match status" value="1"/>
</dbReference>
<dbReference type="GO" id="GO:0016787">
    <property type="term" value="F:hydrolase activity"/>
    <property type="evidence" value="ECO:0007669"/>
    <property type="project" value="UniProtKB-KW"/>
</dbReference>
<reference evidence="1 2" key="1">
    <citation type="journal article" date="2021" name="Sci. Rep.">
        <title>The distribution of antibiotic resistance genes in chicken gut microbiota commensals.</title>
        <authorList>
            <person name="Juricova H."/>
            <person name="Matiasovicova J."/>
            <person name="Kubasova T."/>
            <person name="Cejkova D."/>
            <person name="Rychlik I."/>
        </authorList>
    </citation>
    <scope>NUCLEOTIDE SEQUENCE [LARGE SCALE GENOMIC DNA]</scope>
    <source>
        <strain evidence="1 2">An435</strain>
    </source>
</reference>
<dbReference type="Gene3D" id="3.40.50.1000">
    <property type="entry name" value="HAD superfamily/HAD-like"/>
    <property type="match status" value="1"/>
</dbReference>